<dbReference type="InterPro" id="IPR039988">
    <property type="entry name" value="MTTP"/>
</dbReference>
<evidence type="ECO:0000256" key="2">
    <source>
        <dbReference type="ARBA" id="ARBA00022448"/>
    </source>
</evidence>
<dbReference type="EMBL" id="JAVRBK010000007">
    <property type="protein sequence ID" value="KAK5641229.1"/>
    <property type="molecule type" value="Genomic_DNA"/>
</dbReference>
<comment type="subcellular location">
    <subcellularLocation>
        <location evidence="1">Endoplasmic reticulum</location>
    </subcellularLocation>
</comment>
<dbReference type="SUPFAM" id="SSF56968">
    <property type="entry name" value="Lipovitellin-phosvitin complex, beta-sheet shell regions"/>
    <property type="match status" value="1"/>
</dbReference>
<dbReference type="Pfam" id="PF01347">
    <property type="entry name" value="Vitellogenin_N"/>
    <property type="match status" value="1"/>
</dbReference>
<feature type="chain" id="PRO_5042836056" description="Vitellogenin domain-containing protein" evidence="6">
    <location>
        <begin position="29"/>
        <end position="896"/>
    </location>
</feature>
<dbReference type="Pfam" id="PF19444">
    <property type="entry name" value="MTP_lip_bd"/>
    <property type="match status" value="1"/>
</dbReference>
<keyword evidence="4" id="KW-0256">Endoplasmic reticulum</keyword>
<dbReference type="Gene3D" id="1.25.10.20">
    <property type="entry name" value="Vitellinogen, superhelical"/>
    <property type="match status" value="1"/>
</dbReference>
<name>A0AAN7V7Z9_9COLE</name>
<comment type="caution">
    <text evidence="8">The sequence shown here is derived from an EMBL/GenBank/DDBJ whole genome shotgun (WGS) entry which is preliminary data.</text>
</comment>
<dbReference type="InterPro" id="IPR045811">
    <property type="entry name" value="MTP_lip-bd"/>
</dbReference>
<dbReference type="PROSITE" id="PS51211">
    <property type="entry name" value="VITELLOGENIN"/>
    <property type="match status" value="1"/>
</dbReference>
<feature type="domain" description="Vitellogenin" evidence="7">
    <location>
        <begin position="39"/>
        <end position="658"/>
    </location>
</feature>
<dbReference type="GO" id="GO:0005783">
    <property type="term" value="C:endoplasmic reticulum"/>
    <property type="evidence" value="ECO:0007669"/>
    <property type="project" value="UniProtKB-SubCell"/>
</dbReference>
<dbReference type="Proteomes" id="UP001329430">
    <property type="component" value="Chromosome 7"/>
</dbReference>
<sequence length="896" mass="101316">MSKNLPFLFFLFSRWWCILYGFAVITSAKESLPFETEIFPSGHSWTYDFQTTVLLSEKEGSTKDVGFLLEGTVIVKSVWESTNLERILEVELISPKLNIRSGHSPNPNGFMWHTSKLESFRNSPFFIHWSKGKIQKILLRKDEPLSLVNLKKGIASLFQFQTLDQEISEIDSSGNCDVKYTSLGPYTFTKMKLSCSSSDFPYHSNSDPVLNTEVESSRMATYELGSDQSYLKSVDLDEMHLMVMKAKEHIGNKVTVRQSLVLVESSTTNQLIGNNFDEVISNIMEKNSFLLTQESLLTERELLRSETVTFKSAVKESKSNLKSKIIGSLESSKVIGHLISIGRSSSKEDIMKTLGNKKNNAILNQLYDLLGIIQTDASHQAAMKKLFFDDKSHAEQSERYLWSLSTSSQSNPHILGDLLKRYKKTDNFPDKVRETLLLTIATMAYKLSNSPAFDKYYKIYEEVEETILNGLSYNKDEERYACLRALKNLKSNTSIPKLLEVLKNGTVKEQVLVWKALASFHPSQWNEEVLSRAVTTFFQMDRKHDTSSRTLALDIMLEAKPSDSLLQRLIFFLTTKYKNCEVLQYLMQKLNMMSLSDGVLKNKIQTIIRSNPKLNNYAVLSEKGLSTALKRIFVEGDGGNGTLVAMQEIKSGIVKRGIVDIVLEKADATQELLRLGIFTSGLSGLISSDAEESESDETITAGIELTVMGAQIRPFVFFNGQGELMGHVWSGTATEMTPAFQALLMPYSHLQYLRLAPGFICELDLKGTASFDLSGKVELSLWNRNGVSLIEKSAGLFVNGYIRLDTDFVKSQAEFTVLMEPKFSLQTNLDFSSNISLCMRLSQPDFVYRHNVYKSERVPGTKHQIRKSKYNKYVIPGKTHSLNKKNNEMCNLLFKN</sequence>
<reference evidence="8 9" key="1">
    <citation type="journal article" date="2024" name="Insects">
        <title>An Improved Chromosome-Level Genome Assembly of the Firefly Pyrocoelia pectoralis.</title>
        <authorList>
            <person name="Fu X."/>
            <person name="Meyer-Rochow V.B."/>
            <person name="Ballantyne L."/>
            <person name="Zhu X."/>
        </authorList>
    </citation>
    <scope>NUCLEOTIDE SEQUENCE [LARGE SCALE GENOMIC DNA]</scope>
    <source>
        <strain evidence="8">XCY_ONT2</strain>
    </source>
</reference>
<proteinExistence type="predicted"/>
<evidence type="ECO:0000313" key="8">
    <source>
        <dbReference type="EMBL" id="KAK5641229.1"/>
    </source>
</evidence>
<dbReference type="InterPro" id="IPR001747">
    <property type="entry name" value="Vitellogenin_N"/>
</dbReference>
<dbReference type="GO" id="GO:0042157">
    <property type="term" value="P:lipoprotein metabolic process"/>
    <property type="evidence" value="ECO:0007669"/>
    <property type="project" value="TreeGrafter"/>
</dbReference>
<dbReference type="InterPro" id="IPR015819">
    <property type="entry name" value="Lipid_transp_b-sht_shell"/>
</dbReference>
<evidence type="ECO:0000256" key="5">
    <source>
        <dbReference type="PROSITE-ProRule" id="PRU00557"/>
    </source>
</evidence>
<organism evidence="8 9">
    <name type="scientific">Pyrocoelia pectoralis</name>
    <dbReference type="NCBI Taxonomy" id="417401"/>
    <lineage>
        <taxon>Eukaryota</taxon>
        <taxon>Metazoa</taxon>
        <taxon>Ecdysozoa</taxon>
        <taxon>Arthropoda</taxon>
        <taxon>Hexapoda</taxon>
        <taxon>Insecta</taxon>
        <taxon>Pterygota</taxon>
        <taxon>Neoptera</taxon>
        <taxon>Endopterygota</taxon>
        <taxon>Coleoptera</taxon>
        <taxon>Polyphaga</taxon>
        <taxon>Elateriformia</taxon>
        <taxon>Elateroidea</taxon>
        <taxon>Lampyridae</taxon>
        <taxon>Lampyrinae</taxon>
        <taxon>Pyrocoelia</taxon>
    </lineage>
</organism>
<dbReference type="InterPro" id="IPR015816">
    <property type="entry name" value="Vitellinogen_b-sht_N"/>
</dbReference>
<evidence type="ECO:0000259" key="7">
    <source>
        <dbReference type="PROSITE" id="PS51211"/>
    </source>
</evidence>
<dbReference type="Gene3D" id="2.30.230.10">
    <property type="entry name" value="Lipovitellin, beta-sheet shell regions, chain A"/>
    <property type="match status" value="1"/>
</dbReference>
<evidence type="ECO:0000313" key="9">
    <source>
        <dbReference type="Proteomes" id="UP001329430"/>
    </source>
</evidence>
<dbReference type="GO" id="GO:0008289">
    <property type="term" value="F:lipid binding"/>
    <property type="evidence" value="ECO:0007669"/>
    <property type="project" value="InterPro"/>
</dbReference>
<evidence type="ECO:0000256" key="4">
    <source>
        <dbReference type="ARBA" id="ARBA00022824"/>
    </source>
</evidence>
<protein>
    <recommendedName>
        <fullName evidence="7">Vitellogenin domain-containing protein</fullName>
    </recommendedName>
</protein>
<keyword evidence="9" id="KW-1185">Reference proteome</keyword>
<evidence type="ECO:0000256" key="6">
    <source>
        <dbReference type="SAM" id="SignalP"/>
    </source>
</evidence>
<dbReference type="GO" id="GO:0005794">
    <property type="term" value="C:Golgi apparatus"/>
    <property type="evidence" value="ECO:0007669"/>
    <property type="project" value="TreeGrafter"/>
</dbReference>
<dbReference type="SUPFAM" id="SSF48431">
    <property type="entry name" value="Lipovitellin-phosvitin complex, superhelical domain"/>
    <property type="match status" value="1"/>
</dbReference>
<keyword evidence="2" id="KW-0813">Transport</keyword>
<gene>
    <name evidence="8" type="ORF">RI129_009776</name>
</gene>
<dbReference type="PANTHER" id="PTHR13024">
    <property type="entry name" value="MICROSOMAL TRIGLYCERIDE TRANSFER PROTEIN, LARGE SUBUNIT"/>
    <property type="match status" value="1"/>
</dbReference>
<keyword evidence="3 6" id="KW-0732">Signal</keyword>
<dbReference type="GO" id="GO:0016323">
    <property type="term" value="C:basolateral plasma membrane"/>
    <property type="evidence" value="ECO:0007669"/>
    <property type="project" value="TreeGrafter"/>
</dbReference>
<dbReference type="PANTHER" id="PTHR13024:SF0">
    <property type="entry name" value="MICROSOMAL TRIACYLGLYCEROL TRANSFER PROTEIN"/>
    <property type="match status" value="1"/>
</dbReference>
<dbReference type="AlphaFoldDB" id="A0AAN7V7Z9"/>
<comment type="caution">
    <text evidence="5">Lacks conserved residue(s) required for the propagation of feature annotation.</text>
</comment>
<dbReference type="InterPro" id="IPR011030">
    <property type="entry name" value="Lipovitellin_superhlx_dom"/>
</dbReference>
<evidence type="ECO:0000256" key="1">
    <source>
        <dbReference type="ARBA" id="ARBA00004240"/>
    </source>
</evidence>
<dbReference type="SMART" id="SM00638">
    <property type="entry name" value="LPD_N"/>
    <property type="match status" value="1"/>
</dbReference>
<accession>A0AAN7V7Z9</accession>
<evidence type="ECO:0000256" key="3">
    <source>
        <dbReference type="ARBA" id="ARBA00022729"/>
    </source>
</evidence>
<feature type="signal peptide" evidence="6">
    <location>
        <begin position="1"/>
        <end position="28"/>
    </location>
</feature>
<dbReference type="GO" id="GO:0005548">
    <property type="term" value="F:phospholipid transporter activity"/>
    <property type="evidence" value="ECO:0007669"/>
    <property type="project" value="InterPro"/>
</dbReference>